<proteinExistence type="predicted"/>
<evidence type="ECO:0000313" key="2">
    <source>
        <dbReference type="EMBL" id="TXK64959.1"/>
    </source>
</evidence>
<keyword evidence="3" id="KW-1185">Reference proteome</keyword>
<accession>A0A5C8KX61</accession>
<dbReference type="AlphaFoldDB" id="A0A5C8KX61"/>
<evidence type="ECO:0000313" key="3">
    <source>
        <dbReference type="Proteomes" id="UP000321248"/>
    </source>
</evidence>
<comment type="caution">
    <text evidence="2">The sequence shown here is derived from an EMBL/GenBank/DDBJ whole genome shotgun (WGS) entry which is preliminary data.</text>
</comment>
<dbReference type="EMBL" id="VRTS01000002">
    <property type="protein sequence ID" value="TXK64959.1"/>
    <property type="molecule type" value="Genomic_DNA"/>
</dbReference>
<reference evidence="2 3" key="1">
    <citation type="submission" date="2019-08" db="EMBL/GenBank/DDBJ databases">
        <authorList>
            <person name="Karlyshev A.V."/>
        </authorList>
    </citation>
    <scope>NUCLEOTIDE SEQUENCE [LARGE SCALE GENOMIC DNA]</scope>
    <source>
        <strain evidence="2 3">Alg18-2.2</strain>
    </source>
</reference>
<feature type="region of interest" description="Disordered" evidence="1">
    <location>
        <begin position="39"/>
        <end position="68"/>
    </location>
</feature>
<dbReference type="Proteomes" id="UP000321248">
    <property type="component" value="Unassembled WGS sequence"/>
</dbReference>
<evidence type="ECO:0000256" key="1">
    <source>
        <dbReference type="SAM" id="MobiDB-lite"/>
    </source>
</evidence>
<feature type="region of interest" description="Disordered" evidence="1">
    <location>
        <begin position="1"/>
        <end position="22"/>
    </location>
</feature>
<gene>
    <name evidence="2" type="ORF">FU658_03830</name>
</gene>
<name>A0A5C8KX61_9GAMM</name>
<sequence length="68" mass="7510">MILIPDQLPDAQARPDCFEQPRPRSVHLGLQRMDFRHALAAPGPGTHRPTPAVPTRRPDAAAPEWAPI</sequence>
<protein>
    <submittedName>
        <fullName evidence="2">Uncharacterized protein</fullName>
    </submittedName>
</protein>
<dbReference type="RefSeq" id="WP_147890879.1">
    <property type="nucleotide sequence ID" value="NZ_VRTS01000002.1"/>
</dbReference>
<organism evidence="2 3">
    <name type="scientific">Alkalisalibacterium limincola</name>
    <dbReference type="NCBI Taxonomy" id="2699169"/>
    <lineage>
        <taxon>Bacteria</taxon>
        <taxon>Pseudomonadati</taxon>
        <taxon>Pseudomonadota</taxon>
        <taxon>Gammaproteobacteria</taxon>
        <taxon>Lysobacterales</taxon>
        <taxon>Lysobacteraceae</taxon>
        <taxon>Alkalisalibacterium</taxon>
    </lineage>
</organism>